<feature type="transmembrane region" description="Helical" evidence="1">
    <location>
        <begin position="80"/>
        <end position="96"/>
    </location>
</feature>
<evidence type="ECO:0000313" key="3">
    <source>
        <dbReference type="Proteomes" id="UP000095214"/>
    </source>
</evidence>
<dbReference type="OrthoDB" id="9931294at2"/>
<gene>
    <name evidence="2" type="ORF">BH719_03905</name>
</gene>
<evidence type="ECO:0000256" key="1">
    <source>
        <dbReference type="SAM" id="Phobius"/>
    </source>
</evidence>
<organism evidence="2 3">
    <name type="scientific">Pauljensenia hongkongensis</name>
    <dbReference type="NCBI Taxonomy" id="178339"/>
    <lineage>
        <taxon>Bacteria</taxon>
        <taxon>Bacillati</taxon>
        <taxon>Actinomycetota</taxon>
        <taxon>Actinomycetes</taxon>
        <taxon>Actinomycetales</taxon>
        <taxon>Actinomycetaceae</taxon>
        <taxon>Pauljensenia</taxon>
    </lineage>
</organism>
<reference evidence="2 3" key="1">
    <citation type="submission" date="2016-09" db="EMBL/GenBank/DDBJ databases">
        <title>Complete genome sequence of Actinomyces hongkongensis HKU8.</title>
        <authorList>
            <person name="Gao Y.-X."/>
            <person name="Zhou Y.-Y."/>
            <person name="Xie Y."/>
            <person name="Wang M."/>
            <person name="Wang S.-J."/>
            <person name="Shen S.-G."/>
        </authorList>
    </citation>
    <scope>NUCLEOTIDE SEQUENCE [LARGE SCALE GENOMIC DNA]</scope>
    <source>
        <strain evidence="2 3">HKU8</strain>
    </source>
</reference>
<feature type="transmembrane region" description="Helical" evidence="1">
    <location>
        <begin position="116"/>
        <end position="133"/>
    </location>
</feature>
<feature type="transmembrane region" description="Helical" evidence="1">
    <location>
        <begin position="180"/>
        <end position="202"/>
    </location>
</feature>
<keyword evidence="1" id="KW-0472">Membrane</keyword>
<evidence type="ECO:0000313" key="2">
    <source>
        <dbReference type="EMBL" id="AOS47106.1"/>
    </source>
</evidence>
<sequence>MSPTPPSDFEAISALAAYTTDLTGTRKRPWLAPGAPGQGLVRPTQLVASEGRRDLADTAARLEAGAPLGAHKADGSTSPVAAAVAAALAFFASLYIPKYCLDLNHAMTRVGEGPSVFALVLFVLAMALPVTIFSRQISSRPSHPLWLACLIGAVAVHVIVAALAALGASNDALKGVGEPIARTGVLLPVILVLVLAFVTAALNGMEE</sequence>
<name>A0A1D8B1T9_9ACTO</name>
<proteinExistence type="predicted"/>
<keyword evidence="1" id="KW-1133">Transmembrane helix</keyword>
<keyword evidence="1" id="KW-0812">Transmembrane</keyword>
<dbReference type="AlphaFoldDB" id="A0A1D8B1T9"/>
<dbReference type="EMBL" id="CP017298">
    <property type="protein sequence ID" value="AOS47106.1"/>
    <property type="molecule type" value="Genomic_DNA"/>
</dbReference>
<dbReference type="STRING" id="178339.BH719_03905"/>
<dbReference type="Proteomes" id="UP000095214">
    <property type="component" value="Chromosome"/>
</dbReference>
<keyword evidence="3" id="KW-1185">Reference proteome</keyword>
<feature type="transmembrane region" description="Helical" evidence="1">
    <location>
        <begin position="145"/>
        <end position="168"/>
    </location>
</feature>
<accession>A0A1D8B1T9</accession>
<dbReference type="RefSeq" id="WP_009743454.1">
    <property type="nucleotide sequence ID" value="NZ_CP017298.1"/>
</dbReference>
<dbReference type="KEGG" id="phon:BH719_03905"/>
<protein>
    <submittedName>
        <fullName evidence="2">Uncharacterized protein</fullName>
    </submittedName>
</protein>